<organism evidence="3 4">
    <name type="scientific">Halolactibacillus alkaliphilus</name>
    <dbReference type="NCBI Taxonomy" id="442899"/>
    <lineage>
        <taxon>Bacteria</taxon>
        <taxon>Bacillati</taxon>
        <taxon>Bacillota</taxon>
        <taxon>Bacilli</taxon>
        <taxon>Bacillales</taxon>
        <taxon>Bacillaceae</taxon>
        <taxon>Halolactibacillus</taxon>
    </lineage>
</organism>
<feature type="domain" description="PLD phosphodiesterase" evidence="2">
    <location>
        <begin position="376"/>
        <end position="403"/>
    </location>
</feature>
<evidence type="ECO:0000313" key="3">
    <source>
        <dbReference type="EMBL" id="GEN56178.1"/>
    </source>
</evidence>
<sequence length="469" mass="54092">MDDHINKGRRQWTKLFALTILALLVFFVSSYRWLRHDVPGFTAETLVEVDAHYMETNEQAVLVDDGPTALKARLDLIERAEETLYMSVFAMQGGDSVTLIYNALLEAAERGVEVKLLVDGLFHGMRFKDRQFIATADDTPFIDIKFYEPLNILAPWRVHNRLHDKIIIQDEEHMIISGRNIGDKYFKRRGDNLTYDRDILIVNPDDAPPLINQAREYFAMLWDHDFVSARKRPTLVSSRQRKQYRYDLKLEAAKVKARHQGFFAQSVDWSDNAHPIDRGYFIYNQPGRAYKHADVFHHMLTHLYHTKTDVEVYSPYIIFTDPMLRDIKQATMQKPSIHLVTNGVKSTPNWLAFSGYQLTRPYLTEDHVKVSEYQHPSASLHLKSYMFDQSTLAVGSYNLDPRSTYINTESMLFIESPSLAQDAQQSAESMFSANLTTAEDDPIASFSIRIKHVLINALSRFTSFALPLL</sequence>
<reference evidence="3 4" key="1">
    <citation type="submission" date="2019-07" db="EMBL/GenBank/DDBJ databases">
        <title>Whole genome shotgun sequence of Halolactibacillus alkaliphilus NBRC 103919.</title>
        <authorList>
            <person name="Hosoyama A."/>
            <person name="Uohara A."/>
            <person name="Ohji S."/>
            <person name="Ichikawa N."/>
        </authorList>
    </citation>
    <scope>NUCLEOTIDE SEQUENCE [LARGE SCALE GENOMIC DNA]</scope>
    <source>
        <strain evidence="3 4">NBRC 103919</strain>
    </source>
</reference>
<dbReference type="PANTHER" id="PTHR21248:SF12">
    <property type="entry name" value="CARDIOLIPIN SYNTHASE C"/>
    <property type="match status" value="1"/>
</dbReference>
<dbReference type="Pfam" id="PF13091">
    <property type="entry name" value="PLDc_2"/>
    <property type="match status" value="2"/>
</dbReference>
<comment type="caution">
    <text evidence="3">The sequence shown here is derived from an EMBL/GenBank/DDBJ whole genome shotgun (WGS) entry which is preliminary data.</text>
</comment>
<evidence type="ECO:0000256" key="1">
    <source>
        <dbReference type="SAM" id="Phobius"/>
    </source>
</evidence>
<dbReference type="PROSITE" id="PS50035">
    <property type="entry name" value="PLD"/>
    <property type="match status" value="2"/>
</dbReference>
<dbReference type="InterPro" id="IPR025202">
    <property type="entry name" value="PLD-like_dom"/>
</dbReference>
<dbReference type="PANTHER" id="PTHR21248">
    <property type="entry name" value="CARDIOLIPIN SYNTHASE"/>
    <property type="match status" value="1"/>
</dbReference>
<dbReference type="AlphaFoldDB" id="A0A511WZR5"/>
<dbReference type="STRING" id="442899.SAMN05720591_106100"/>
<dbReference type="RefSeq" id="WP_089800644.1">
    <property type="nucleotide sequence ID" value="NZ_BJYE01000005.1"/>
</dbReference>
<name>A0A511WZR5_9BACI</name>
<dbReference type="Proteomes" id="UP000321400">
    <property type="component" value="Unassembled WGS sequence"/>
</dbReference>
<dbReference type="GO" id="GO:0030572">
    <property type="term" value="F:phosphatidyltransferase activity"/>
    <property type="evidence" value="ECO:0007669"/>
    <property type="project" value="UniProtKB-ARBA"/>
</dbReference>
<proteinExistence type="predicted"/>
<feature type="transmembrane region" description="Helical" evidence="1">
    <location>
        <begin position="12"/>
        <end position="34"/>
    </location>
</feature>
<dbReference type="SUPFAM" id="SSF56024">
    <property type="entry name" value="Phospholipase D/nuclease"/>
    <property type="match status" value="2"/>
</dbReference>
<protein>
    <submittedName>
        <fullName evidence="3">Phospholipase D family protein</fullName>
    </submittedName>
</protein>
<evidence type="ECO:0000259" key="2">
    <source>
        <dbReference type="PROSITE" id="PS50035"/>
    </source>
</evidence>
<gene>
    <name evidence="3" type="ORF">HAL01_06420</name>
</gene>
<dbReference type="OrthoDB" id="9814092at2"/>
<keyword evidence="1" id="KW-0812">Transmembrane</keyword>
<feature type="domain" description="PLD phosphodiesterase" evidence="2">
    <location>
        <begin position="158"/>
        <end position="185"/>
    </location>
</feature>
<dbReference type="GO" id="GO:0032049">
    <property type="term" value="P:cardiolipin biosynthetic process"/>
    <property type="evidence" value="ECO:0007669"/>
    <property type="project" value="UniProtKB-ARBA"/>
</dbReference>
<keyword evidence="1" id="KW-0472">Membrane</keyword>
<keyword evidence="1" id="KW-1133">Transmembrane helix</keyword>
<dbReference type="Gene3D" id="3.30.870.10">
    <property type="entry name" value="Endonuclease Chain A"/>
    <property type="match status" value="2"/>
</dbReference>
<evidence type="ECO:0000313" key="4">
    <source>
        <dbReference type="Proteomes" id="UP000321400"/>
    </source>
</evidence>
<accession>A0A511WZR5</accession>
<keyword evidence="4" id="KW-1185">Reference proteome</keyword>
<dbReference type="EMBL" id="BJYE01000005">
    <property type="protein sequence ID" value="GEN56178.1"/>
    <property type="molecule type" value="Genomic_DNA"/>
</dbReference>
<dbReference type="InterPro" id="IPR001736">
    <property type="entry name" value="PLipase_D/transphosphatidylase"/>
</dbReference>
<dbReference type="SMART" id="SM00155">
    <property type="entry name" value="PLDc"/>
    <property type="match status" value="2"/>
</dbReference>